<reference evidence="8 10" key="1">
    <citation type="submission" date="2024-02" db="EMBL/GenBank/DDBJ databases">
        <authorList>
            <person name="Vignale AGUSTIN F."/>
            <person name="Sosa J E."/>
            <person name="Modenutti C."/>
        </authorList>
    </citation>
    <scope>NUCLEOTIDE SEQUENCE [LARGE SCALE GENOMIC DNA]</scope>
</reference>
<evidence type="ECO:0000256" key="2">
    <source>
        <dbReference type="ARBA" id="ARBA00023015"/>
    </source>
</evidence>
<keyword evidence="2 5" id="KW-0805">Transcription regulation</keyword>
<evidence type="ECO:0000259" key="7">
    <source>
        <dbReference type="Pfam" id="PF05687"/>
    </source>
</evidence>
<keyword evidence="5" id="KW-1070">Brassinosteroid signaling pathway</keyword>
<dbReference type="GO" id="GO:0003700">
    <property type="term" value="F:DNA-binding transcription factor activity"/>
    <property type="evidence" value="ECO:0007669"/>
    <property type="project" value="UniProtKB-UniRule"/>
</dbReference>
<organism evidence="8 10">
    <name type="scientific">Ilex paraguariensis</name>
    <name type="common">yerba mate</name>
    <dbReference type="NCBI Taxonomy" id="185542"/>
    <lineage>
        <taxon>Eukaryota</taxon>
        <taxon>Viridiplantae</taxon>
        <taxon>Streptophyta</taxon>
        <taxon>Embryophyta</taxon>
        <taxon>Tracheophyta</taxon>
        <taxon>Spermatophyta</taxon>
        <taxon>Magnoliopsida</taxon>
        <taxon>eudicotyledons</taxon>
        <taxon>Gunneridae</taxon>
        <taxon>Pentapetalae</taxon>
        <taxon>asterids</taxon>
        <taxon>campanulids</taxon>
        <taxon>Aquifoliales</taxon>
        <taxon>Aquifoliaceae</taxon>
        <taxon>Ilex</taxon>
    </lineage>
</organism>
<proteinExistence type="inferred from homology"/>
<feature type="domain" description="BES1/BZR1 plant transcription factor N-terminal" evidence="7">
    <location>
        <begin position="26"/>
        <end position="164"/>
    </location>
</feature>
<gene>
    <name evidence="8" type="ORF">ILEXP_LOCUS10570</name>
    <name evidence="9" type="ORF">ILEXP_LOCUS10571</name>
</gene>
<evidence type="ECO:0000256" key="4">
    <source>
        <dbReference type="ARBA" id="ARBA00023163"/>
    </source>
</evidence>
<comment type="caution">
    <text evidence="8">The sequence shown here is derived from an EMBL/GenBank/DDBJ whole genome shotgun (WGS) entry which is preliminary data.</text>
</comment>
<evidence type="ECO:0000313" key="10">
    <source>
        <dbReference type="Proteomes" id="UP001642360"/>
    </source>
</evidence>
<protein>
    <recommendedName>
        <fullName evidence="5">Protein BZR1 homolog</fullName>
    </recommendedName>
    <alternativeName>
        <fullName evidence="5">Protein BRASSINAZOLE-RESISTANT 1 homolog</fullName>
    </alternativeName>
</protein>
<evidence type="ECO:0000256" key="1">
    <source>
        <dbReference type="ARBA" id="ARBA00005909"/>
    </source>
</evidence>
<sequence>MKEGGGQVQGERKDGGGSSGSSGNNVRSVMDKEKTKMRERQRRSITTKIFQGLRKHGGYHLSPRADINEVLRHLAVEAGWVVEPDGTTYRSSASTTTTTASNMCSACGAGRKSGTPTPTSSFIGGGGDCSTTASPHHIAIRDSIKGFSDPTRLFASSAVSTMINCGVSSSSHDHPTSNHPLAICMYGRLPNGLRHPSTTAAADGGPVVMAVPAAYHHQQVYLQEARSSNQSTPAGSPQHRG</sequence>
<dbReference type="InterPro" id="IPR008540">
    <property type="entry name" value="BES1_N"/>
</dbReference>
<feature type="compositionally biased region" description="Basic and acidic residues" evidence="6">
    <location>
        <begin position="29"/>
        <end position="38"/>
    </location>
</feature>
<keyword evidence="3 5" id="KW-0238">DNA-binding</keyword>
<dbReference type="EMBL" id="CAUOFW020001258">
    <property type="protein sequence ID" value="CAK9142877.1"/>
    <property type="molecule type" value="Genomic_DNA"/>
</dbReference>
<evidence type="ECO:0000256" key="3">
    <source>
        <dbReference type="ARBA" id="ARBA00023125"/>
    </source>
</evidence>
<dbReference type="Pfam" id="PF05687">
    <property type="entry name" value="BES1_N"/>
    <property type="match status" value="1"/>
</dbReference>
<comment type="function">
    <text evidence="5">Functions in brassinosteroid signaling. May function as transcriptional repressor.</text>
</comment>
<dbReference type="GO" id="GO:0003677">
    <property type="term" value="F:DNA binding"/>
    <property type="evidence" value="ECO:0007669"/>
    <property type="project" value="UniProtKB-UniRule"/>
</dbReference>
<dbReference type="EMBL" id="CAUOFW020001258">
    <property type="protein sequence ID" value="CAK9142876.1"/>
    <property type="molecule type" value="Genomic_DNA"/>
</dbReference>
<evidence type="ECO:0000313" key="9">
    <source>
        <dbReference type="EMBL" id="CAK9142877.1"/>
    </source>
</evidence>
<evidence type="ECO:0000256" key="6">
    <source>
        <dbReference type="SAM" id="MobiDB-lite"/>
    </source>
</evidence>
<evidence type="ECO:0000256" key="5">
    <source>
        <dbReference type="RuleBase" id="RU369040"/>
    </source>
</evidence>
<dbReference type="InterPro" id="IPR033264">
    <property type="entry name" value="BZR"/>
</dbReference>
<comment type="subcellular location">
    <subcellularLocation>
        <location evidence="5">Nucleus</location>
    </subcellularLocation>
</comment>
<keyword evidence="4 5" id="KW-0804">Transcription</keyword>
<dbReference type="PANTHER" id="PTHR31506">
    <property type="entry name" value="BES1/BZR1 HOMOLOG PROTEIN 3-RELATED"/>
    <property type="match status" value="1"/>
</dbReference>
<dbReference type="Proteomes" id="UP001642360">
    <property type="component" value="Unassembled WGS sequence"/>
</dbReference>
<comment type="similarity">
    <text evidence="1 5">Belongs to the BZR/LAT61 family.</text>
</comment>
<feature type="region of interest" description="Disordered" evidence="6">
    <location>
        <begin position="1"/>
        <end position="42"/>
    </location>
</feature>
<name>A0ABC8RD22_9AQUA</name>
<dbReference type="PANTHER" id="PTHR31506:SF4">
    <property type="entry name" value="BES1_BZR1 PLANT TRANSCRIPTION FACTOR N-TERMINAL DOMAIN-CONTAINING PROTEIN"/>
    <property type="match status" value="1"/>
</dbReference>
<evidence type="ECO:0000313" key="8">
    <source>
        <dbReference type="EMBL" id="CAK9142876.1"/>
    </source>
</evidence>
<accession>A0ABC8RD22</accession>
<keyword evidence="10" id="KW-1185">Reference proteome</keyword>
<dbReference type="GO" id="GO:0005634">
    <property type="term" value="C:nucleus"/>
    <property type="evidence" value="ECO:0007669"/>
    <property type="project" value="UniProtKB-SubCell"/>
</dbReference>
<dbReference type="AlphaFoldDB" id="A0ABC8RD22"/>
<dbReference type="GO" id="GO:0009742">
    <property type="term" value="P:brassinosteroid mediated signaling pathway"/>
    <property type="evidence" value="ECO:0007669"/>
    <property type="project" value="UniProtKB-UniRule"/>
</dbReference>